<dbReference type="CDD" id="cd00755">
    <property type="entry name" value="YgdL_like"/>
    <property type="match status" value="1"/>
</dbReference>
<dbReference type="GO" id="GO:0008641">
    <property type="term" value="F:ubiquitin-like modifier activating enzyme activity"/>
    <property type="evidence" value="ECO:0007669"/>
    <property type="project" value="InterPro"/>
</dbReference>
<organism evidence="2 3">
    <name type="scientific">Candidatus Intestinimonas pullistercoris</name>
    <dbReference type="NCBI Taxonomy" id="2838623"/>
    <lineage>
        <taxon>Bacteria</taxon>
        <taxon>Bacillati</taxon>
        <taxon>Bacillota</taxon>
        <taxon>Clostridia</taxon>
        <taxon>Eubacteriales</taxon>
        <taxon>Intestinimonas</taxon>
    </lineage>
</organism>
<gene>
    <name evidence="2" type="ORF">H9701_00995</name>
</gene>
<dbReference type="GO" id="GO:0061503">
    <property type="term" value="F:tRNA threonylcarbamoyladenosine dehydratase"/>
    <property type="evidence" value="ECO:0007669"/>
    <property type="project" value="TreeGrafter"/>
</dbReference>
<comment type="caution">
    <text evidence="2">The sequence shown here is derived from an EMBL/GenBank/DDBJ whole genome shotgun (WGS) entry which is preliminary data.</text>
</comment>
<dbReference type="PANTHER" id="PTHR43267">
    <property type="entry name" value="TRNA THREONYLCARBAMOYLADENOSINE DEHYDRATASE"/>
    <property type="match status" value="1"/>
</dbReference>
<dbReference type="InterPro" id="IPR045886">
    <property type="entry name" value="ThiF/MoeB/HesA"/>
</dbReference>
<dbReference type="SUPFAM" id="SSF69572">
    <property type="entry name" value="Activating enzymes of the ubiquitin-like proteins"/>
    <property type="match status" value="1"/>
</dbReference>
<dbReference type="Gene3D" id="3.40.50.720">
    <property type="entry name" value="NAD(P)-binding Rossmann-like Domain"/>
    <property type="match status" value="1"/>
</dbReference>
<reference evidence="2" key="1">
    <citation type="journal article" date="2021" name="PeerJ">
        <title>Extensive microbial diversity within the chicken gut microbiome revealed by metagenomics and culture.</title>
        <authorList>
            <person name="Gilroy R."/>
            <person name="Ravi A."/>
            <person name="Getino M."/>
            <person name="Pursley I."/>
            <person name="Horton D.L."/>
            <person name="Alikhan N.F."/>
            <person name="Baker D."/>
            <person name="Gharbi K."/>
            <person name="Hall N."/>
            <person name="Watson M."/>
            <person name="Adriaenssens E.M."/>
            <person name="Foster-Nyarko E."/>
            <person name="Jarju S."/>
            <person name="Secka A."/>
            <person name="Antonio M."/>
            <person name="Oren A."/>
            <person name="Chaudhuri R.R."/>
            <person name="La Ragione R."/>
            <person name="Hildebrand F."/>
            <person name="Pallen M.J."/>
        </authorList>
    </citation>
    <scope>NUCLEOTIDE SEQUENCE</scope>
    <source>
        <strain evidence="2">CHK186-1790</strain>
    </source>
</reference>
<evidence type="ECO:0000259" key="1">
    <source>
        <dbReference type="Pfam" id="PF00899"/>
    </source>
</evidence>
<dbReference type="AlphaFoldDB" id="A0A9D2NZD1"/>
<protein>
    <submittedName>
        <fullName evidence="2">tRNA threonylcarbamoyladenosine dehydratase</fullName>
    </submittedName>
</protein>
<dbReference type="EMBL" id="DWWJ01000017">
    <property type="protein sequence ID" value="HJC40115.1"/>
    <property type="molecule type" value="Genomic_DNA"/>
</dbReference>
<evidence type="ECO:0000313" key="2">
    <source>
        <dbReference type="EMBL" id="HJC40115.1"/>
    </source>
</evidence>
<dbReference type="PANTHER" id="PTHR43267:SF1">
    <property type="entry name" value="TRNA THREONYLCARBAMOYLADENOSINE DEHYDRATASE"/>
    <property type="match status" value="1"/>
</dbReference>
<name>A0A9D2NZD1_9FIRM</name>
<dbReference type="InterPro" id="IPR035985">
    <property type="entry name" value="Ubiquitin-activating_enz"/>
</dbReference>
<reference evidence="2" key="2">
    <citation type="submission" date="2021-04" db="EMBL/GenBank/DDBJ databases">
        <authorList>
            <person name="Gilroy R."/>
        </authorList>
    </citation>
    <scope>NUCLEOTIDE SEQUENCE</scope>
    <source>
        <strain evidence="2">CHK186-1790</strain>
    </source>
</reference>
<dbReference type="GO" id="GO:0061504">
    <property type="term" value="P:cyclic threonylcarbamoyladenosine biosynthetic process"/>
    <property type="evidence" value="ECO:0007669"/>
    <property type="project" value="TreeGrafter"/>
</dbReference>
<feature type="domain" description="THIF-type NAD/FAD binding fold" evidence="1">
    <location>
        <begin position="11"/>
        <end position="238"/>
    </location>
</feature>
<accession>A0A9D2NZD1</accession>
<proteinExistence type="predicted"/>
<dbReference type="InterPro" id="IPR000594">
    <property type="entry name" value="ThiF_NAD_FAD-bd"/>
</dbReference>
<sequence length="243" mass="26258">MDPRFLRTEMLLGREAMERLSSAHVCVLGLGGVGSWCAEALARSGVGALTLMDQDTVEPSNLNRQAEALESTLGLPKAEAMALRVRDIAPACRVRPVQGRYEAGTREEFFAGNYDYIVDAIDLVSCKLDLIETALARSIPVISALGTGNKLAPSLLRVSDLSQTQGCPLARVVRKELRKRGILHHKVVWSPEEARTPSLPAGETPPPGRRSIPGSVMWVPAAAGLLLASEVVRDLTGTWERRG</sequence>
<dbReference type="Proteomes" id="UP000823882">
    <property type="component" value="Unassembled WGS sequence"/>
</dbReference>
<evidence type="ECO:0000313" key="3">
    <source>
        <dbReference type="Proteomes" id="UP000823882"/>
    </source>
</evidence>
<dbReference type="Pfam" id="PF00899">
    <property type="entry name" value="ThiF"/>
    <property type="match status" value="1"/>
</dbReference>